<reference evidence="3 4" key="1">
    <citation type="journal article" date="2023" name="Microbiol. Resour. Announc.">
        <title>Complete Genome Sequence of Imperialibacter roseus strain P4T.</title>
        <authorList>
            <person name="Tizabi D.R."/>
            <person name="Bachvaroff T."/>
            <person name="Hill R.T."/>
        </authorList>
    </citation>
    <scope>NUCLEOTIDE SEQUENCE [LARGE SCALE GENOMIC DNA]</scope>
    <source>
        <strain evidence="3 4">P4T</strain>
    </source>
</reference>
<evidence type="ECO:0000313" key="3">
    <source>
        <dbReference type="EMBL" id="WOK05461.1"/>
    </source>
</evidence>
<keyword evidence="3" id="KW-0808">Transferase</keyword>
<dbReference type="EC" id="2.4.-.-" evidence="3"/>
<feature type="transmembrane region" description="Helical" evidence="1">
    <location>
        <begin position="238"/>
        <end position="258"/>
    </location>
</feature>
<feature type="transmembrane region" description="Helical" evidence="1">
    <location>
        <begin position="287"/>
        <end position="311"/>
    </location>
</feature>
<keyword evidence="4" id="KW-1185">Reference proteome</keyword>
<proteinExistence type="predicted"/>
<dbReference type="GO" id="GO:0016757">
    <property type="term" value="F:glycosyltransferase activity"/>
    <property type="evidence" value="ECO:0007669"/>
    <property type="project" value="UniProtKB-KW"/>
</dbReference>
<keyword evidence="1" id="KW-0812">Transmembrane</keyword>
<dbReference type="SUPFAM" id="SSF53448">
    <property type="entry name" value="Nucleotide-diphospho-sugar transferases"/>
    <property type="match status" value="1"/>
</dbReference>
<dbReference type="InterPro" id="IPR001173">
    <property type="entry name" value="Glyco_trans_2-like"/>
</dbReference>
<dbReference type="InterPro" id="IPR029044">
    <property type="entry name" value="Nucleotide-diphossugar_trans"/>
</dbReference>
<dbReference type="Gene3D" id="3.90.550.10">
    <property type="entry name" value="Spore Coat Polysaccharide Biosynthesis Protein SpsA, Chain A"/>
    <property type="match status" value="1"/>
</dbReference>
<dbReference type="Proteomes" id="UP001302349">
    <property type="component" value="Chromosome"/>
</dbReference>
<keyword evidence="1" id="KW-0472">Membrane</keyword>
<keyword evidence="1" id="KW-1133">Transmembrane helix</keyword>
<name>A0ABZ0ILA0_9BACT</name>
<dbReference type="RefSeq" id="WP_317488220.1">
    <property type="nucleotide sequence ID" value="NZ_CP136051.1"/>
</dbReference>
<dbReference type="EMBL" id="CP136051">
    <property type="protein sequence ID" value="WOK05461.1"/>
    <property type="molecule type" value="Genomic_DNA"/>
</dbReference>
<protein>
    <submittedName>
        <fullName evidence="3">Glycosyltransferase</fullName>
        <ecNumber evidence="3">2.4.-.-</ecNumber>
    </submittedName>
</protein>
<dbReference type="InterPro" id="IPR050834">
    <property type="entry name" value="Glycosyltransf_2"/>
</dbReference>
<sequence length="330" mass="36492">MAKPKYSFIVPVYNRPDELRELLSSLGDQQATHFEVIVVEDGSEQKADKVVESFAGKLDLTYLFQPNAGPGAARNNGASQAKGQWLIFLDSDVIVPPGYIAALDALPKLPSLFGGPDKAASDFSATQKAINYSMTSFLTTGGIRGKRKSMEAYKPRSFNMGVEAMLFQKIEGFRAMRFGEDIDLCLRAEKAGMKGVLIEDAWVYHKRRSNFRQFYKQVFNSGVARIHLHLLHSGSTKAVHTFPALFAVAVIFLAVWALLFNANRLLPLLIYSAFILVDSTIKNGLPAGILSVPAAFVQLVGYGLGFLKAGFEVYVLRRKPKFGFAETFYK</sequence>
<evidence type="ECO:0000259" key="2">
    <source>
        <dbReference type="Pfam" id="PF00535"/>
    </source>
</evidence>
<dbReference type="PANTHER" id="PTHR43685:SF2">
    <property type="entry name" value="GLYCOSYLTRANSFERASE 2-LIKE DOMAIN-CONTAINING PROTEIN"/>
    <property type="match status" value="1"/>
</dbReference>
<accession>A0ABZ0ILA0</accession>
<evidence type="ECO:0000313" key="4">
    <source>
        <dbReference type="Proteomes" id="UP001302349"/>
    </source>
</evidence>
<evidence type="ECO:0000256" key="1">
    <source>
        <dbReference type="SAM" id="Phobius"/>
    </source>
</evidence>
<keyword evidence="3" id="KW-0328">Glycosyltransferase</keyword>
<feature type="transmembrane region" description="Helical" evidence="1">
    <location>
        <begin position="265"/>
        <end position="281"/>
    </location>
</feature>
<dbReference type="Pfam" id="PF00535">
    <property type="entry name" value="Glycos_transf_2"/>
    <property type="match status" value="1"/>
</dbReference>
<organism evidence="3 4">
    <name type="scientific">Imperialibacter roseus</name>
    <dbReference type="NCBI Taxonomy" id="1324217"/>
    <lineage>
        <taxon>Bacteria</taxon>
        <taxon>Pseudomonadati</taxon>
        <taxon>Bacteroidota</taxon>
        <taxon>Cytophagia</taxon>
        <taxon>Cytophagales</taxon>
        <taxon>Flammeovirgaceae</taxon>
        <taxon>Imperialibacter</taxon>
    </lineage>
</organism>
<dbReference type="PANTHER" id="PTHR43685">
    <property type="entry name" value="GLYCOSYLTRANSFERASE"/>
    <property type="match status" value="1"/>
</dbReference>
<feature type="domain" description="Glycosyltransferase 2-like" evidence="2">
    <location>
        <begin position="7"/>
        <end position="103"/>
    </location>
</feature>
<gene>
    <name evidence="3" type="ORF">RT717_20515</name>
</gene>